<dbReference type="InterPro" id="IPR027417">
    <property type="entry name" value="P-loop_NTPase"/>
</dbReference>
<dbReference type="AlphaFoldDB" id="A0A4Y7J429"/>
<keyword evidence="2" id="KW-0690">Ribosome biogenesis</keyword>
<feature type="compositionally biased region" description="Basic and acidic residues" evidence="4">
    <location>
        <begin position="546"/>
        <end position="562"/>
    </location>
</feature>
<dbReference type="EMBL" id="CM010717">
    <property type="protein sequence ID" value="RZC55884.1"/>
    <property type="molecule type" value="Genomic_DNA"/>
</dbReference>
<evidence type="ECO:0000313" key="7">
    <source>
        <dbReference type="Proteomes" id="UP000316621"/>
    </source>
</evidence>
<dbReference type="GO" id="GO:0003924">
    <property type="term" value="F:GTPase activity"/>
    <property type="evidence" value="ECO:0007669"/>
    <property type="project" value="TreeGrafter"/>
</dbReference>
<feature type="compositionally biased region" description="Basic and acidic residues" evidence="4">
    <location>
        <begin position="464"/>
        <end position="473"/>
    </location>
</feature>
<dbReference type="Pfam" id="PF08142">
    <property type="entry name" value="AARP2CN"/>
    <property type="match status" value="1"/>
</dbReference>
<dbReference type="Proteomes" id="UP000316621">
    <property type="component" value="Chromosome 3"/>
</dbReference>
<dbReference type="SMART" id="SM01362">
    <property type="entry name" value="DUF663"/>
    <property type="match status" value="1"/>
</dbReference>
<keyword evidence="7" id="KW-1185">Reference proteome</keyword>
<dbReference type="SMART" id="SM00785">
    <property type="entry name" value="AARP2CN"/>
    <property type="match status" value="1"/>
</dbReference>
<evidence type="ECO:0000256" key="2">
    <source>
        <dbReference type="ARBA" id="ARBA00022517"/>
    </source>
</evidence>
<dbReference type="Pfam" id="PF22298">
    <property type="entry name" value="Tsr1_G-like"/>
    <property type="match status" value="1"/>
</dbReference>
<dbReference type="STRING" id="3469.A0A4Y7J429"/>
<reference evidence="6 7" key="1">
    <citation type="journal article" date="2018" name="Science">
        <title>The opium poppy genome and morphinan production.</title>
        <authorList>
            <person name="Guo L."/>
            <person name="Winzer T."/>
            <person name="Yang X."/>
            <person name="Li Y."/>
            <person name="Ning Z."/>
            <person name="He Z."/>
            <person name="Teodor R."/>
            <person name="Lu Y."/>
            <person name="Bowser T.A."/>
            <person name="Graham I.A."/>
            <person name="Ye K."/>
        </authorList>
    </citation>
    <scope>NUCLEOTIDE SEQUENCE [LARGE SCALE GENOMIC DNA]</scope>
    <source>
        <strain evidence="7">cv. HN1</strain>
        <tissue evidence="6">Leaves</tissue>
    </source>
</reference>
<dbReference type="GO" id="GO:0030686">
    <property type="term" value="C:90S preribosome"/>
    <property type="evidence" value="ECO:0007669"/>
    <property type="project" value="TreeGrafter"/>
</dbReference>
<protein>
    <recommendedName>
        <fullName evidence="5">Bms1-type G domain-containing protein</fullName>
    </recommendedName>
</protein>
<dbReference type="InterPro" id="IPR012948">
    <property type="entry name" value="AARP2CN"/>
</dbReference>
<sequence>MSYSSSGSQDDLPEPAPAFKIYRNYKDKCEEDWDGEIYPIQFPVHAHDFDDQPPPPFIVLVQGPPNVGKSLLIKSLFKYITGMEPKDDTRGPINFITDGYCRRLQFVECPDDINAMIDAAKYADLVLLMVDASYGFEAETFEFLNLLQVHGVSNVMGVLTHLDKFEDEKEMKGIIDRLQDHFRTEICQQATVSYLSGLEHDLYKVCEVQKLANDIVMLQFNSSSWPWRAGSPYMLVDRFEDVTPPEELHKDANCNRNLSLYGYLRGCCLKGGAKVHIAGVGDFHLAGVRCITDPAPSSSELEKQSDLVELNHMEHESFRAGTYLRLDVHSVPFKMVENLDPCRPILVGGINPEEENVCDMQARLKRHKWHMKLLKSADTVTVSAGWRRYQTTPIYATEVHHGRHEFLDFNEEHEHCLAMFSGPVAPPGTRIAVVQSNKDLFRIAAKAVILDPKHQQQQQPSLDPNHHSKIMKDRKQKGKPQKILYGRTVLHRILKRRTAPTKFESENSDVAEFKGSPIWTRSGILGKVKKVKKRKRIATAPVNEDLLGKEDPAPRQRRRVEISDEAPSSYPCSSYFMLLGNSMDEDKAKETVVIMSEEKRAELVKKQQTEKYERAEEKFFGGVYVLTC</sequence>
<evidence type="ECO:0000256" key="4">
    <source>
        <dbReference type="SAM" id="MobiDB-lite"/>
    </source>
</evidence>
<evidence type="ECO:0000256" key="1">
    <source>
        <dbReference type="ARBA" id="ARBA00004604"/>
    </source>
</evidence>
<evidence type="ECO:0000256" key="3">
    <source>
        <dbReference type="ARBA" id="ARBA00023242"/>
    </source>
</evidence>
<dbReference type="PROSITE" id="PS51714">
    <property type="entry name" value="G_BMS1"/>
    <property type="match status" value="1"/>
</dbReference>
<dbReference type="InterPro" id="IPR039761">
    <property type="entry name" value="Bms1/Tsr1"/>
</dbReference>
<dbReference type="GO" id="GO:0034511">
    <property type="term" value="F:U3 snoRNA binding"/>
    <property type="evidence" value="ECO:0007669"/>
    <property type="project" value="TreeGrafter"/>
</dbReference>
<dbReference type="Gramene" id="RZC55884">
    <property type="protein sequence ID" value="RZC55884"/>
    <property type="gene ID" value="C5167_014737"/>
</dbReference>
<evidence type="ECO:0000313" key="6">
    <source>
        <dbReference type="EMBL" id="RZC55884.1"/>
    </source>
</evidence>
<dbReference type="GO" id="GO:0000479">
    <property type="term" value="P:endonucleolytic cleavage of tricistronic rRNA transcript (SSU-rRNA, 5.8S rRNA, LSU-rRNA)"/>
    <property type="evidence" value="ECO:0007669"/>
    <property type="project" value="TreeGrafter"/>
</dbReference>
<keyword evidence="3" id="KW-0539">Nucleus</keyword>
<feature type="region of interest" description="Disordered" evidence="4">
    <location>
        <begin position="452"/>
        <end position="478"/>
    </location>
</feature>
<organism evidence="6 7">
    <name type="scientific">Papaver somniferum</name>
    <name type="common">Opium poppy</name>
    <dbReference type="NCBI Taxonomy" id="3469"/>
    <lineage>
        <taxon>Eukaryota</taxon>
        <taxon>Viridiplantae</taxon>
        <taxon>Streptophyta</taxon>
        <taxon>Embryophyta</taxon>
        <taxon>Tracheophyta</taxon>
        <taxon>Spermatophyta</taxon>
        <taxon>Magnoliopsida</taxon>
        <taxon>Ranunculales</taxon>
        <taxon>Papaveraceae</taxon>
        <taxon>Papaveroideae</taxon>
        <taxon>Papaver</taxon>
    </lineage>
</organism>
<name>A0A4Y7J429_PAPSO</name>
<evidence type="ECO:0000259" key="5">
    <source>
        <dbReference type="PROSITE" id="PS51714"/>
    </source>
</evidence>
<dbReference type="GO" id="GO:0000462">
    <property type="term" value="P:maturation of SSU-rRNA from tricistronic rRNA transcript (SSU-rRNA, 5.8S rRNA, LSU-rRNA)"/>
    <property type="evidence" value="ECO:0007669"/>
    <property type="project" value="TreeGrafter"/>
</dbReference>
<proteinExistence type="predicted"/>
<dbReference type="SUPFAM" id="SSF52540">
    <property type="entry name" value="P-loop containing nucleoside triphosphate hydrolases"/>
    <property type="match status" value="1"/>
</dbReference>
<feature type="domain" description="Bms1-type G" evidence="5">
    <location>
        <begin position="54"/>
        <end position="212"/>
    </location>
</feature>
<dbReference type="OrthoDB" id="1944691at2759"/>
<feature type="region of interest" description="Disordered" evidence="4">
    <location>
        <begin position="546"/>
        <end position="566"/>
    </location>
</feature>
<accession>A0A4Y7J429</accession>
<dbReference type="PANTHER" id="PTHR12858:SF2">
    <property type="entry name" value="RIBOSOME BIOGENESIS PROTEIN BMS1 HOMOLOG"/>
    <property type="match status" value="1"/>
</dbReference>
<dbReference type="Pfam" id="PF04950">
    <property type="entry name" value="RIBIOP_C"/>
    <property type="match status" value="1"/>
</dbReference>
<comment type="subcellular location">
    <subcellularLocation>
        <location evidence="1">Nucleus</location>
        <location evidence="1">Nucleolus</location>
    </subcellularLocation>
</comment>
<dbReference type="InterPro" id="IPR030387">
    <property type="entry name" value="G_Bms1/Tsr1_dom"/>
</dbReference>
<dbReference type="PANTHER" id="PTHR12858">
    <property type="entry name" value="RIBOSOME BIOGENESIS PROTEIN"/>
    <property type="match status" value="1"/>
</dbReference>
<dbReference type="GO" id="GO:0005730">
    <property type="term" value="C:nucleolus"/>
    <property type="evidence" value="ECO:0007669"/>
    <property type="project" value="UniProtKB-SubCell"/>
</dbReference>
<dbReference type="InterPro" id="IPR007034">
    <property type="entry name" value="BMS1_TSR1_C"/>
</dbReference>
<dbReference type="GO" id="GO:0005525">
    <property type="term" value="F:GTP binding"/>
    <property type="evidence" value="ECO:0007669"/>
    <property type="project" value="TreeGrafter"/>
</dbReference>
<gene>
    <name evidence="6" type="ORF">C5167_014737</name>
</gene>
<dbReference type="Gene3D" id="3.40.50.300">
    <property type="entry name" value="P-loop containing nucleotide triphosphate hydrolases"/>
    <property type="match status" value="1"/>
</dbReference>